<dbReference type="PRINTS" id="PR01651">
    <property type="entry name" value="SECGEXPORT"/>
</dbReference>
<evidence type="ECO:0000256" key="9">
    <source>
        <dbReference type="ARBA" id="ARBA00023136"/>
    </source>
</evidence>
<comment type="subcellular location">
    <subcellularLocation>
        <location evidence="1 10">Cell membrane</location>
        <topology evidence="1 10">Multi-pass membrane protein</topology>
    </subcellularLocation>
</comment>
<evidence type="ECO:0000256" key="3">
    <source>
        <dbReference type="ARBA" id="ARBA00022448"/>
    </source>
</evidence>
<keyword evidence="8 10" id="KW-0811">Translocation</keyword>
<protein>
    <recommendedName>
        <fullName evidence="10">Protein-export membrane protein SecG</fullName>
    </recommendedName>
</protein>
<comment type="caution">
    <text evidence="10">Lacks conserved residue(s) required for the propagation of feature annotation.</text>
</comment>
<evidence type="ECO:0000256" key="8">
    <source>
        <dbReference type="ARBA" id="ARBA00023010"/>
    </source>
</evidence>
<evidence type="ECO:0000313" key="11">
    <source>
        <dbReference type="EMBL" id="KAB2952096.1"/>
    </source>
</evidence>
<dbReference type="GO" id="GO:0043952">
    <property type="term" value="P:protein transport by the Sec complex"/>
    <property type="evidence" value="ECO:0007669"/>
    <property type="project" value="TreeGrafter"/>
</dbReference>
<gene>
    <name evidence="11" type="primary">secG</name>
    <name evidence="11" type="ORF">F9B85_09795</name>
</gene>
<evidence type="ECO:0000256" key="10">
    <source>
        <dbReference type="RuleBase" id="RU365087"/>
    </source>
</evidence>
<evidence type="ECO:0000256" key="2">
    <source>
        <dbReference type="ARBA" id="ARBA00008445"/>
    </source>
</evidence>
<comment type="caution">
    <text evidence="11">The sequence shown here is derived from an EMBL/GenBank/DDBJ whole genome shotgun (WGS) entry which is preliminary data.</text>
</comment>
<keyword evidence="5 10" id="KW-0812">Transmembrane</keyword>
<sequence length="73" mass="7166">MATIVIALHVISSIGLVGSIVAQSGKSAGLSGAIAGGAETFVGKKKGLDDLLGKLTVVFAVLFLVSALGLSLI</sequence>
<dbReference type="GO" id="GO:0015450">
    <property type="term" value="F:protein-transporting ATPase activity"/>
    <property type="evidence" value="ECO:0007669"/>
    <property type="project" value="UniProtKB-UniRule"/>
</dbReference>
<evidence type="ECO:0000313" key="12">
    <source>
        <dbReference type="Proteomes" id="UP000468766"/>
    </source>
</evidence>
<keyword evidence="3 10" id="KW-0813">Transport</keyword>
<dbReference type="Pfam" id="PF03840">
    <property type="entry name" value="SecG"/>
    <property type="match status" value="1"/>
</dbReference>
<feature type="transmembrane region" description="Helical" evidence="10">
    <location>
        <begin position="51"/>
        <end position="72"/>
    </location>
</feature>
<proteinExistence type="inferred from homology"/>
<dbReference type="InterPro" id="IPR004692">
    <property type="entry name" value="SecG"/>
</dbReference>
<keyword evidence="4 10" id="KW-1003">Cell membrane</keyword>
<dbReference type="Proteomes" id="UP000468766">
    <property type="component" value="Unassembled WGS sequence"/>
</dbReference>
<keyword evidence="12" id="KW-1185">Reference proteome</keyword>
<keyword evidence="6 10" id="KW-0653">Protein transport</keyword>
<comment type="similarity">
    <text evidence="2 10">Belongs to the SecG family.</text>
</comment>
<dbReference type="NCBIfam" id="TIGR00810">
    <property type="entry name" value="secG"/>
    <property type="match status" value="1"/>
</dbReference>
<dbReference type="GO" id="GO:0005886">
    <property type="term" value="C:plasma membrane"/>
    <property type="evidence" value="ECO:0007669"/>
    <property type="project" value="UniProtKB-SubCell"/>
</dbReference>
<evidence type="ECO:0000256" key="6">
    <source>
        <dbReference type="ARBA" id="ARBA00022927"/>
    </source>
</evidence>
<organism evidence="11 12">
    <name type="scientific">Heliorestis acidaminivorans</name>
    <dbReference type="NCBI Taxonomy" id="553427"/>
    <lineage>
        <taxon>Bacteria</taxon>
        <taxon>Bacillati</taxon>
        <taxon>Bacillota</taxon>
        <taxon>Clostridia</taxon>
        <taxon>Eubacteriales</taxon>
        <taxon>Heliobacteriaceae</taxon>
        <taxon>Heliorestis</taxon>
    </lineage>
</organism>
<dbReference type="GO" id="GO:0009306">
    <property type="term" value="P:protein secretion"/>
    <property type="evidence" value="ECO:0007669"/>
    <property type="project" value="UniProtKB-UniRule"/>
</dbReference>
<keyword evidence="7 10" id="KW-1133">Transmembrane helix</keyword>
<evidence type="ECO:0000256" key="5">
    <source>
        <dbReference type="ARBA" id="ARBA00022692"/>
    </source>
</evidence>
<reference evidence="11 12" key="1">
    <citation type="submission" date="2019-10" db="EMBL/GenBank/DDBJ databases">
        <title>Whole-genome sequence of the extremophile Heliorestis acidaminivorans DSM 24790.</title>
        <authorList>
            <person name="Kyndt J.A."/>
            <person name="Meyer T.E."/>
        </authorList>
    </citation>
    <scope>NUCLEOTIDE SEQUENCE [LARGE SCALE GENOMIC DNA]</scope>
    <source>
        <strain evidence="11 12">DSM 24790</strain>
    </source>
</reference>
<name>A0A6I0ERD2_9FIRM</name>
<dbReference type="PANTHER" id="PTHR34182:SF1">
    <property type="entry name" value="PROTEIN-EXPORT MEMBRANE PROTEIN SECG"/>
    <property type="match status" value="1"/>
</dbReference>
<dbReference type="PANTHER" id="PTHR34182">
    <property type="entry name" value="PROTEIN-EXPORT MEMBRANE PROTEIN SECG"/>
    <property type="match status" value="1"/>
</dbReference>
<evidence type="ECO:0000256" key="7">
    <source>
        <dbReference type="ARBA" id="ARBA00022989"/>
    </source>
</evidence>
<evidence type="ECO:0000256" key="4">
    <source>
        <dbReference type="ARBA" id="ARBA00022475"/>
    </source>
</evidence>
<accession>A0A6I0ERD2</accession>
<evidence type="ECO:0000256" key="1">
    <source>
        <dbReference type="ARBA" id="ARBA00004651"/>
    </source>
</evidence>
<dbReference type="AlphaFoldDB" id="A0A6I0ERD2"/>
<dbReference type="EMBL" id="WBXO01000007">
    <property type="protein sequence ID" value="KAB2952096.1"/>
    <property type="molecule type" value="Genomic_DNA"/>
</dbReference>
<dbReference type="GO" id="GO:0065002">
    <property type="term" value="P:intracellular protein transmembrane transport"/>
    <property type="evidence" value="ECO:0007669"/>
    <property type="project" value="TreeGrafter"/>
</dbReference>
<dbReference type="RefSeq" id="WP_151620397.1">
    <property type="nucleotide sequence ID" value="NZ_WBXO01000007.1"/>
</dbReference>
<comment type="function">
    <text evidence="10">Involved in protein export. Participates in an early event of protein translocation.</text>
</comment>
<keyword evidence="9 10" id="KW-0472">Membrane</keyword>